<dbReference type="InterPro" id="IPR000843">
    <property type="entry name" value="HTH_LacI"/>
</dbReference>
<dbReference type="CDD" id="cd06267">
    <property type="entry name" value="PBP1_LacI_sugar_binding-like"/>
    <property type="match status" value="1"/>
</dbReference>
<gene>
    <name evidence="5" type="ORF">D3791_07765</name>
</gene>
<dbReference type="Pfam" id="PF00356">
    <property type="entry name" value="LacI"/>
    <property type="match status" value="1"/>
</dbReference>
<dbReference type="CDD" id="cd01392">
    <property type="entry name" value="HTH_LacI"/>
    <property type="match status" value="1"/>
</dbReference>
<dbReference type="RefSeq" id="WP_172511833.1">
    <property type="nucleotide sequence ID" value="NZ_CP032549.1"/>
</dbReference>
<dbReference type="EMBL" id="CP032549">
    <property type="protein sequence ID" value="QIV87031.1"/>
    <property type="molecule type" value="Genomic_DNA"/>
</dbReference>
<dbReference type="InterPro" id="IPR046335">
    <property type="entry name" value="LacI/GalR-like_sensor"/>
</dbReference>
<dbReference type="Proteomes" id="UP000502331">
    <property type="component" value="Chromosome"/>
</dbReference>
<feature type="domain" description="HTH lacI-type" evidence="4">
    <location>
        <begin position="13"/>
        <end position="67"/>
    </location>
</feature>
<dbReference type="Gene3D" id="3.40.50.2300">
    <property type="match status" value="2"/>
</dbReference>
<dbReference type="Pfam" id="PF13377">
    <property type="entry name" value="Peripla_BP_3"/>
    <property type="match status" value="1"/>
</dbReference>
<dbReference type="SUPFAM" id="SSF47413">
    <property type="entry name" value="lambda repressor-like DNA-binding domains"/>
    <property type="match status" value="1"/>
</dbReference>
<keyword evidence="3" id="KW-0804">Transcription</keyword>
<dbReference type="AlphaFoldDB" id="A0A6H0SKE9"/>
<dbReference type="PANTHER" id="PTHR30146">
    <property type="entry name" value="LACI-RELATED TRANSCRIPTIONAL REPRESSOR"/>
    <property type="match status" value="1"/>
</dbReference>
<dbReference type="InterPro" id="IPR028082">
    <property type="entry name" value="Peripla_BP_I"/>
</dbReference>
<name>A0A6H0SKE9_9MICC</name>
<dbReference type="GO" id="GO:0003700">
    <property type="term" value="F:DNA-binding transcription factor activity"/>
    <property type="evidence" value="ECO:0007669"/>
    <property type="project" value="TreeGrafter"/>
</dbReference>
<evidence type="ECO:0000256" key="1">
    <source>
        <dbReference type="ARBA" id="ARBA00023015"/>
    </source>
</evidence>
<proteinExistence type="predicted"/>
<dbReference type="PANTHER" id="PTHR30146:SF138">
    <property type="entry name" value="TRANSCRIPTIONAL REGULATORY PROTEIN"/>
    <property type="match status" value="1"/>
</dbReference>
<keyword evidence="1" id="KW-0805">Transcription regulation</keyword>
<protein>
    <submittedName>
        <fullName evidence="5">LacI family transcriptional regulator</fullName>
    </submittedName>
</protein>
<sequence length="333" mass="34771">MPEASAQRPAKRPTLADVARASGVSVALASIVLREAEGASEESRARVKQAAADLGYRPDSRARSLRSSRSRTLGLALALGEPLHAELADALYAEADAHGFEIILGATGKHRDERRVLNTLIDAGVEAVIGVFPELPASQLAQISKQLPVISLLRKVKGLPSIITDEAAGIDQLVSHLAQLGHTRSLHLDGGSAVAAKQRRDAFLASAAKADIEARVIAAGPDDATAFEVLRGYFEQTPPAERVTAVVAFNDRAALGARQAIDLAGLAVPGQISVTGYDDSEFSRLAHADLTSVRQDVAALAQAAMQAALEAPGTSSTHAPQIVVRGSTGRLMA</sequence>
<organism evidence="5 6">
    <name type="scientific">Glutamicibacter mishrai</name>
    <dbReference type="NCBI Taxonomy" id="1775880"/>
    <lineage>
        <taxon>Bacteria</taxon>
        <taxon>Bacillati</taxon>
        <taxon>Actinomycetota</taxon>
        <taxon>Actinomycetes</taxon>
        <taxon>Micrococcales</taxon>
        <taxon>Micrococcaceae</taxon>
        <taxon>Glutamicibacter</taxon>
    </lineage>
</organism>
<evidence type="ECO:0000256" key="3">
    <source>
        <dbReference type="ARBA" id="ARBA00023163"/>
    </source>
</evidence>
<evidence type="ECO:0000256" key="2">
    <source>
        <dbReference type="ARBA" id="ARBA00023125"/>
    </source>
</evidence>
<dbReference type="Gene3D" id="1.10.260.40">
    <property type="entry name" value="lambda repressor-like DNA-binding domains"/>
    <property type="match status" value="1"/>
</dbReference>
<keyword evidence="6" id="KW-1185">Reference proteome</keyword>
<dbReference type="GO" id="GO:0000976">
    <property type="term" value="F:transcription cis-regulatory region binding"/>
    <property type="evidence" value="ECO:0007669"/>
    <property type="project" value="TreeGrafter"/>
</dbReference>
<keyword evidence="2" id="KW-0238">DNA-binding</keyword>
<dbReference type="PROSITE" id="PS50932">
    <property type="entry name" value="HTH_LACI_2"/>
    <property type="match status" value="1"/>
</dbReference>
<dbReference type="SUPFAM" id="SSF53822">
    <property type="entry name" value="Periplasmic binding protein-like I"/>
    <property type="match status" value="1"/>
</dbReference>
<accession>A0A6H0SKE9</accession>
<evidence type="ECO:0000313" key="6">
    <source>
        <dbReference type="Proteomes" id="UP000502331"/>
    </source>
</evidence>
<dbReference type="InterPro" id="IPR010982">
    <property type="entry name" value="Lambda_DNA-bd_dom_sf"/>
</dbReference>
<reference evidence="5 6" key="1">
    <citation type="submission" date="2018-09" db="EMBL/GenBank/DDBJ databases">
        <title>Glutamicibacter mishrai S5-52T (LMG 29155T = KCTC 39846T).</title>
        <authorList>
            <person name="Das S.K."/>
        </authorList>
    </citation>
    <scope>NUCLEOTIDE SEQUENCE [LARGE SCALE GENOMIC DNA]</scope>
    <source>
        <strain evidence="5 6">S5-52</strain>
    </source>
</reference>
<evidence type="ECO:0000259" key="4">
    <source>
        <dbReference type="PROSITE" id="PS50932"/>
    </source>
</evidence>
<evidence type="ECO:0000313" key="5">
    <source>
        <dbReference type="EMBL" id="QIV87031.1"/>
    </source>
</evidence>
<dbReference type="SMART" id="SM00354">
    <property type="entry name" value="HTH_LACI"/>
    <property type="match status" value="1"/>
</dbReference>